<comment type="catalytic activity">
    <reaction evidence="3">
        <text>a 2'-deoxyribonucleoside 5'-triphosphate + H2O = a 2'-deoxyribonucleoside 5'-phosphate + diphosphate + H(+)</text>
        <dbReference type="Rhea" id="RHEA:44644"/>
        <dbReference type="ChEBI" id="CHEBI:15377"/>
        <dbReference type="ChEBI" id="CHEBI:15378"/>
        <dbReference type="ChEBI" id="CHEBI:33019"/>
        <dbReference type="ChEBI" id="CHEBI:61560"/>
        <dbReference type="ChEBI" id="CHEBI:65317"/>
        <dbReference type="EC" id="3.6.1.9"/>
    </reaction>
</comment>
<dbReference type="PIRSF" id="PIRSF006305">
    <property type="entry name" value="Maf"/>
    <property type="match status" value="1"/>
</dbReference>
<dbReference type="Proteomes" id="UP000230093">
    <property type="component" value="Unassembled WGS sequence"/>
</dbReference>
<comment type="catalytic activity">
    <reaction evidence="3">
        <text>a ribonucleoside 5'-triphosphate + H2O = a ribonucleoside 5'-phosphate + diphosphate + H(+)</text>
        <dbReference type="Rhea" id="RHEA:23996"/>
        <dbReference type="ChEBI" id="CHEBI:15377"/>
        <dbReference type="ChEBI" id="CHEBI:15378"/>
        <dbReference type="ChEBI" id="CHEBI:33019"/>
        <dbReference type="ChEBI" id="CHEBI:58043"/>
        <dbReference type="ChEBI" id="CHEBI:61557"/>
        <dbReference type="EC" id="3.6.1.9"/>
    </reaction>
</comment>
<comment type="cofactor">
    <cofactor evidence="1 3">
        <name>a divalent metal cation</name>
        <dbReference type="ChEBI" id="CHEBI:60240"/>
    </cofactor>
</comment>
<comment type="caution">
    <text evidence="4">The sequence shown here is derived from an EMBL/GenBank/DDBJ whole genome shotgun (WGS) entry which is preliminary data.</text>
</comment>
<dbReference type="PANTHER" id="PTHR43213:SF5">
    <property type="entry name" value="BIFUNCTIONAL DTTP_UTP PYROPHOSPHATASE_METHYLTRANSFERASE PROTEIN-RELATED"/>
    <property type="match status" value="1"/>
</dbReference>
<keyword evidence="3" id="KW-0546">Nucleotide metabolism</keyword>
<dbReference type="Pfam" id="PF02545">
    <property type="entry name" value="Maf"/>
    <property type="match status" value="1"/>
</dbReference>
<comment type="caution">
    <text evidence="3">Lacks conserved residue(s) required for the propagation of feature annotation.</text>
</comment>
<accession>A0A2H0W838</accession>
<evidence type="ECO:0000256" key="3">
    <source>
        <dbReference type="HAMAP-Rule" id="MF_00528"/>
    </source>
</evidence>
<keyword evidence="2 3" id="KW-0378">Hydrolase</keyword>
<dbReference type="GO" id="GO:0005737">
    <property type="term" value="C:cytoplasm"/>
    <property type="evidence" value="ECO:0007669"/>
    <property type="project" value="UniProtKB-SubCell"/>
</dbReference>
<sequence length="219" mass="24915">MLIVLASSSPYRKKLFSELGLKFKVVPSSLDENKIKKRVKTPEELVAQLSLAKTKVVFSKHKTKNLKDFLIIGADSTAAKKTNKDWLFLDKPTTRKEARKMALFLRGEKHQFLTGLAFTNDKGVSKNTVSTSQVYFNKFPLKNLKNILDKNVWRGRAGGYDLIENKNDLIKRVKGSYTNILGLPLEQLIPSLEEFGIKIDNKTKESLFKKYSFKKKGGE</sequence>
<evidence type="ECO:0000313" key="4">
    <source>
        <dbReference type="EMBL" id="PIS08823.1"/>
    </source>
</evidence>
<evidence type="ECO:0000256" key="1">
    <source>
        <dbReference type="ARBA" id="ARBA00001968"/>
    </source>
</evidence>
<dbReference type="InterPro" id="IPR003697">
    <property type="entry name" value="Maf-like"/>
</dbReference>
<comment type="function">
    <text evidence="3">Nucleoside triphosphate pyrophosphatase. May have a dual role in cell division arrest and in preventing the incorporation of modified nucleotides into cellular nucleic acids.</text>
</comment>
<dbReference type="GO" id="GO:0047429">
    <property type="term" value="F:nucleoside triphosphate diphosphatase activity"/>
    <property type="evidence" value="ECO:0007669"/>
    <property type="project" value="UniProtKB-EC"/>
</dbReference>
<organism evidence="4 5">
    <name type="scientific">Candidatus Beckwithbacteria bacterium CG10_big_fil_rev_8_21_14_0_10_34_10</name>
    <dbReference type="NCBI Taxonomy" id="1974495"/>
    <lineage>
        <taxon>Bacteria</taxon>
        <taxon>Candidatus Beckwithiibacteriota</taxon>
    </lineage>
</organism>
<feature type="active site" description="Proton acceptor" evidence="3">
    <location>
        <position position="75"/>
    </location>
</feature>
<dbReference type="GO" id="GO:0009117">
    <property type="term" value="P:nucleotide metabolic process"/>
    <property type="evidence" value="ECO:0007669"/>
    <property type="project" value="UniProtKB-KW"/>
</dbReference>
<evidence type="ECO:0000256" key="2">
    <source>
        <dbReference type="ARBA" id="ARBA00022801"/>
    </source>
</evidence>
<gene>
    <name evidence="4" type="ORF">COT75_05080</name>
</gene>
<dbReference type="EC" id="3.6.1.9" evidence="3"/>
<dbReference type="AlphaFoldDB" id="A0A2H0W838"/>
<evidence type="ECO:0000313" key="5">
    <source>
        <dbReference type="Proteomes" id="UP000230093"/>
    </source>
</evidence>
<dbReference type="PANTHER" id="PTHR43213">
    <property type="entry name" value="BIFUNCTIONAL DTTP/UTP PYROPHOSPHATASE/METHYLTRANSFERASE PROTEIN-RELATED"/>
    <property type="match status" value="1"/>
</dbReference>
<dbReference type="InterPro" id="IPR029001">
    <property type="entry name" value="ITPase-like_fam"/>
</dbReference>
<dbReference type="HAMAP" id="MF_00528">
    <property type="entry name" value="Maf"/>
    <property type="match status" value="1"/>
</dbReference>
<name>A0A2H0W838_9BACT</name>
<dbReference type="EMBL" id="PEZT01000028">
    <property type="protein sequence ID" value="PIS08823.1"/>
    <property type="molecule type" value="Genomic_DNA"/>
</dbReference>
<reference evidence="5" key="1">
    <citation type="submission" date="2017-09" db="EMBL/GenBank/DDBJ databases">
        <title>Depth-based differentiation of microbial function through sediment-hosted aquifers and enrichment of novel symbionts in the deep terrestrial subsurface.</title>
        <authorList>
            <person name="Probst A.J."/>
            <person name="Ladd B."/>
            <person name="Jarett J.K."/>
            <person name="Geller-Mcgrath D.E."/>
            <person name="Sieber C.M.K."/>
            <person name="Emerson J.B."/>
            <person name="Anantharaman K."/>
            <person name="Thomas B.C."/>
            <person name="Malmstrom R."/>
            <person name="Stieglmeier M."/>
            <person name="Klingl A."/>
            <person name="Woyke T."/>
            <person name="Ryan C.M."/>
            <person name="Banfield J.F."/>
        </authorList>
    </citation>
    <scope>NUCLEOTIDE SEQUENCE [LARGE SCALE GENOMIC DNA]</scope>
</reference>
<dbReference type="SUPFAM" id="SSF52972">
    <property type="entry name" value="ITPase-like"/>
    <property type="match status" value="1"/>
</dbReference>
<comment type="subcellular location">
    <subcellularLocation>
        <location evidence="3">Cytoplasm</location>
    </subcellularLocation>
</comment>
<proteinExistence type="inferred from homology"/>
<protein>
    <recommendedName>
        <fullName evidence="3">Nucleoside triphosphate pyrophosphatase</fullName>
        <ecNumber evidence="3">3.6.1.9</ecNumber>
    </recommendedName>
    <alternativeName>
        <fullName evidence="3">Nucleotide pyrophosphatase</fullName>
        <shortName evidence="3">Nucleotide PPase</shortName>
    </alternativeName>
</protein>
<comment type="similarity">
    <text evidence="3">Belongs to the Maf family.</text>
</comment>
<dbReference type="Gene3D" id="3.90.950.10">
    <property type="match status" value="1"/>
</dbReference>
<keyword evidence="3" id="KW-0963">Cytoplasm</keyword>